<dbReference type="InterPro" id="IPR051264">
    <property type="entry name" value="FAD-oxidored/transferase_4"/>
</dbReference>
<dbReference type="EMBL" id="LKEJ01000020">
    <property type="protein sequence ID" value="KTB71199.1"/>
    <property type="molecule type" value="Genomic_DNA"/>
</dbReference>
<gene>
    <name evidence="7" type="ORF">AO067_05425</name>
</gene>
<keyword evidence="8" id="KW-1185">Reference proteome</keyword>
<dbReference type="Pfam" id="PF02913">
    <property type="entry name" value="FAD-oxidase_C"/>
    <property type="match status" value="2"/>
</dbReference>
<dbReference type="PANTHER" id="PTHR43716">
    <property type="entry name" value="D-2-HYDROXYGLUTARATE DEHYDROGENASE, MITOCHONDRIAL"/>
    <property type="match status" value="1"/>
</dbReference>
<dbReference type="InterPro" id="IPR006094">
    <property type="entry name" value="Oxid_FAD_bind_N"/>
</dbReference>
<dbReference type="Gene3D" id="1.10.45.10">
    <property type="entry name" value="Vanillyl-alcohol Oxidase, Chain A, domain 4"/>
    <property type="match status" value="1"/>
</dbReference>
<name>A0A0W0IDI1_PSEVI</name>
<dbReference type="InterPro" id="IPR016164">
    <property type="entry name" value="FAD-linked_Oxase-like_C"/>
</dbReference>
<dbReference type="InterPro" id="IPR004113">
    <property type="entry name" value="FAD-bd_oxidored_4_C"/>
</dbReference>
<evidence type="ECO:0000256" key="2">
    <source>
        <dbReference type="ARBA" id="ARBA00008000"/>
    </source>
</evidence>
<dbReference type="SUPFAM" id="SSF55103">
    <property type="entry name" value="FAD-linked oxidases, C-terminal domain"/>
    <property type="match status" value="2"/>
</dbReference>
<dbReference type="FunFam" id="3.30.465.10:FF:000025">
    <property type="entry name" value="FAD-binding oxidoreductase"/>
    <property type="match status" value="1"/>
</dbReference>
<protein>
    <submittedName>
        <fullName evidence="7">FAD-linked oxidase</fullName>
    </submittedName>
</protein>
<evidence type="ECO:0000313" key="8">
    <source>
        <dbReference type="Proteomes" id="UP000053048"/>
    </source>
</evidence>
<comment type="cofactor">
    <cofactor evidence="1">
        <name>FAD</name>
        <dbReference type="ChEBI" id="CHEBI:57692"/>
    </cofactor>
</comment>
<keyword evidence="3" id="KW-0285">Flavoprotein</keyword>
<dbReference type="InterPro" id="IPR016171">
    <property type="entry name" value="Vanillyl_alc_oxidase_C-sub2"/>
</dbReference>
<dbReference type="Gene3D" id="3.30.465.10">
    <property type="match status" value="1"/>
</dbReference>
<comment type="similarity">
    <text evidence="2">Belongs to the FAD-binding oxidoreductase/transferase type 4 family.</text>
</comment>
<dbReference type="Gene3D" id="3.30.70.2190">
    <property type="match status" value="1"/>
</dbReference>
<evidence type="ECO:0000256" key="1">
    <source>
        <dbReference type="ARBA" id="ARBA00001974"/>
    </source>
</evidence>
<dbReference type="GO" id="GO:0071949">
    <property type="term" value="F:FAD binding"/>
    <property type="evidence" value="ECO:0007669"/>
    <property type="project" value="InterPro"/>
</dbReference>
<comment type="caution">
    <text evidence="7">The sequence shown here is derived from an EMBL/GenBank/DDBJ whole genome shotgun (WGS) entry which is preliminary data.</text>
</comment>
<keyword evidence="4" id="KW-0274">FAD</keyword>
<dbReference type="FunFam" id="1.10.45.10:FF:000001">
    <property type="entry name" value="D-lactate dehydrogenase mitochondrial"/>
    <property type="match status" value="1"/>
</dbReference>
<organism evidence="7 8">
    <name type="scientific">Pseudomonas viridiflava ICMP 13104</name>
    <dbReference type="NCBI Taxonomy" id="1198305"/>
    <lineage>
        <taxon>Bacteria</taxon>
        <taxon>Pseudomonadati</taxon>
        <taxon>Pseudomonadota</taxon>
        <taxon>Gammaproteobacteria</taxon>
        <taxon>Pseudomonadales</taxon>
        <taxon>Pseudomonadaceae</taxon>
        <taxon>Pseudomonas</taxon>
    </lineage>
</organism>
<evidence type="ECO:0000313" key="7">
    <source>
        <dbReference type="EMBL" id="KTB71199.1"/>
    </source>
</evidence>
<dbReference type="InterPro" id="IPR016169">
    <property type="entry name" value="FAD-bd_PCMH_sub2"/>
</dbReference>
<evidence type="ECO:0000256" key="5">
    <source>
        <dbReference type="ARBA" id="ARBA00023002"/>
    </source>
</evidence>
<accession>A0A0W0IDI1</accession>
<dbReference type="SUPFAM" id="SSF56176">
    <property type="entry name" value="FAD-binding/transporter-associated domain-like"/>
    <property type="match status" value="1"/>
</dbReference>
<dbReference type="InterPro" id="IPR036318">
    <property type="entry name" value="FAD-bd_PCMH-like_sf"/>
</dbReference>
<keyword evidence="5" id="KW-0560">Oxidoreductase</keyword>
<evidence type="ECO:0000259" key="6">
    <source>
        <dbReference type="PROSITE" id="PS51387"/>
    </source>
</evidence>
<dbReference type="GO" id="GO:0016491">
    <property type="term" value="F:oxidoreductase activity"/>
    <property type="evidence" value="ECO:0007669"/>
    <property type="project" value="UniProtKB-KW"/>
</dbReference>
<feature type="domain" description="FAD-binding PCMH-type" evidence="6">
    <location>
        <begin position="37"/>
        <end position="216"/>
    </location>
</feature>
<dbReference type="PANTHER" id="PTHR43716:SF1">
    <property type="entry name" value="D-2-HYDROXYGLUTARATE DEHYDROGENASE, MITOCHONDRIAL"/>
    <property type="match status" value="1"/>
</dbReference>
<dbReference type="InterPro" id="IPR016166">
    <property type="entry name" value="FAD-bd_PCMH"/>
</dbReference>
<reference evidence="7 8" key="1">
    <citation type="submission" date="2015-09" db="EMBL/GenBank/DDBJ databases">
        <title>Genome sequence of ICMP 13104.</title>
        <authorList>
            <person name="Visnovsky S."/>
            <person name="Lu A."/>
            <person name="Panda P."/>
            <person name="Pitman A."/>
        </authorList>
    </citation>
    <scope>NUCLEOTIDE SEQUENCE [LARGE SCALE GENOMIC DNA]</scope>
    <source>
        <strain evidence="7 8">ICMP 13104</strain>
    </source>
</reference>
<dbReference type="Proteomes" id="UP000053048">
    <property type="component" value="Unassembled WGS sequence"/>
</dbReference>
<dbReference type="Pfam" id="PF01565">
    <property type="entry name" value="FAD_binding_4"/>
    <property type="match status" value="1"/>
</dbReference>
<sequence length="512" mass="56703">MTDPALIDELKTLIAPGKVLTDSGSLETYGKDWTKQFTPAPLAIAFPKTTEQVQAIVRWANERHVALVPSGGRTGLSAAAVAANGEVVVSFDYMNQVLDLNLTDRTAVCQPGVITRQLQALAEDNGLYYPVDFASSGSSQIGGNIGTNAGGIKVIRYGMTRNWVAGLKVVTGKGDLLELNKDLIKNATGYDLRQLFIGAEGTLGFVVEATMRLDRAPKNLTAMKGTLGFVVEATMRLDRAPKNLTAMVLGTTDFNSIMPVLHAFHGKLDLTAFEFFSDKSFARVMARGDVPSPFETPCPFYVLLEFEATTEDLADQALATFEHCVEQGWVLDGVMSQSEQQLRNLWKLREYISETISHFTPYKNDISVTVSKVPQFLAEIDAIVAEHYPDFEVLWYGHIGDGNLHLNIHEHYPDFEVLWYGHIGDGNLHLNILKPESLDKDEFFVKCARVNKWVFEIVEKYNGSISAEHGVGMTKRDYLTYSRSPVEIEYMKALKAVFDPNGIMNPGKIFAV</sequence>
<dbReference type="Gene3D" id="3.30.70.2740">
    <property type="match status" value="2"/>
</dbReference>
<proteinExistence type="inferred from homology"/>
<dbReference type="PROSITE" id="PS51387">
    <property type="entry name" value="FAD_PCMH"/>
    <property type="match status" value="1"/>
</dbReference>
<evidence type="ECO:0000256" key="4">
    <source>
        <dbReference type="ARBA" id="ARBA00022827"/>
    </source>
</evidence>
<evidence type="ECO:0000256" key="3">
    <source>
        <dbReference type="ARBA" id="ARBA00022630"/>
    </source>
</evidence>
<dbReference type="AlphaFoldDB" id="A0A0W0IDI1"/>
<dbReference type="GO" id="GO:0022904">
    <property type="term" value="P:respiratory electron transport chain"/>
    <property type="evidence" value="ECO:0007669"/>
    <property type="project" value="TreeGrafter"/>
</dbReference>